<dbReference type="EMBL" id="GBRH01172542">
    <property type="protein sequence ID" value="JAE25354.1"/>
    <property type="molecule type" value="Transcribed_RNA"/>
</dbReference>
<reference evidence="1" key="2">
    <citation type="journal article" date="2015" name="Data Brief">
        <title>Shoot transcriptome of the giant reed, Arundo donax.</title>
        <authorList>
            <person name="Barrero R.A."/>
            <person name="Guerrero F.D."/>
            <person name="Moolhuijzen P."/>
            <person name="Goolsby J.A."/>
            <person name="Tidwell J."/>
            <person name="Bellgard S.E."/>
            <person name="Bellgard M.I."/>
        </authorList>
    </citation>
    <scope>NUCLEOTIDE SEQUENCE</scope>
    <source>
        <tissue evidence="1">Shoot tissue taken approximately 20 cm above the soil surface</tissue>
    </source>
</reference>
<organism evidence="1">
    <name type="scientific">Arundo donax</name>
    <name type="common">Giant reed</name>
    <name type="synonym">Donax arundinaceus</name>
    <dbReference type="NCBI Taxonomy" id="35708"/>
    <lineage>
        <taxon>Eukaryota</taxon>
        <taxon>Viridiplantae</taxon>
        <taxon>Streptophyta</taxon>
        <taxon>Embryophyta</taxon>
        <taxon>Tracheophyta</taxon>
        <taxon>Spermatophyta</taxon>
        <taxon>Magnoliopsida</taxon>
        <taxon>Liliopsida</taxon>
        <taxon>Poales</taxon>
        <taxon>Poaceae</taxon>
        <taxon>PACMAD clade</taxon>
        <taxon>Arundinoideae</taxon>
        <taxon>Arundineae</taxon>
        <taxon>Arundo</taxon>
    </lineage>
</organism>
<proteinExistence type="predicted"/>
<protein>
    <submittedName>
        <fullName evidence="1">Uncharacterized protein</fullName>
    </submittedName>
</protein>
<accession>A0A0A9GPK8</accession>
<name>A0A0A9GPK8_ARUDO</name>
<dbReference type="AlphaFoldDB" id="A0A0A9GPK8"/>
<evidence type="ECO:0000313" key="1">
    <source>
        <dbReference type="EMBL" id="JAE25354.1"/>
    </source>
</evidence>
<sequence>MTASSYLPYWSPLTAVTLLKRPKLPTNRRPLSCTACTHASSLGHSPFPLPGSA</sequence>
<reference evidence="1" key="1">
    <citation type="submission" date="2014-09" db="EMBL/GenBank/DDBJ databases">
        <authorList>
            <person name="Magalhaes I.L.F."/>
            <person name="Oliveira U."/>
            <person name="Santos F.R."/>
            <person name="Vidigal T.H.D.A."/>
            <person name="Brescovit A.D."/>
            <person name="Santos A.J."/>
        </authorList>
    </citation>
    <scope>NUCLEOTIDE SEQUENCE</scope>
    <source>
        <tissue evidence="1">Shoot tissue taken approximately 20 cm above the soil surface</tissue>
    </source>
</reference>